<dbReference type="Pfam" id="PF00175">
    <property type="entry name" value="NAD_binding_1"/>
    <property type="match status" value="1"/>
</dbReference>
<evidence type="ECO:0000256" key="6">
    <source>
        <dbReference type="ARBA" id="ARBA00023004"/>
    </source>
</evidence>
<evidence type="ECO:0000313" key="10">
    <source>
        <dbReference type="EMBL" id="NKY04446.1"/>
    </source>
</evidence>
<evidence type="ECO:0000256" key="1">
    <source>
        <dbReference type="ARBA" id="ARBA00001974"/>
    </source>
</evidence>
<keyword evidence="3" id="KW-0001">2Fe-2S</keyword>
<dbReference type="InterPro" id="IPR017927">
    <property type="entry name" value="FAD-bd_FR_type"/>
</dbReference>
<dbReference type="SUPFAM" id="SSF52343">
    <property type="entry name" value="Ferredoxin reductase-like, C-terminal NADP-linked domain"/>
    <property type="match status" value="1"/>
</dbReference>
<dbReference type="InterPro" id="IPR006058">
    <property type="entry name" value="2Fe2S_fd_BS"/>
</dbReference>
<dbReference type="Gene3D" id="2.40.30.10">
    <property type="entry name" value="Translation factors"/>
    <property type="match status" value="1"/>
</dbReference>
<protein>
    <submittedName>
        <fullName evidence="10">Oxidoreductase</fullName>
    </submittedName>
</protein>
<accession>A0A846WU28</accession>
<keyword evidence="7" id="KW-0411">Iron-sulfur</keyword>
<dbReference type="PROSITE" id="PS51384">
    <property type="entry name" value="FAD_FR"/>
    <property type="match status" value="1"/>
</dbReference>
<dbReference type="PROSITE" id="PS51085">
    <property type="entry name" value="2FE2S_FER_2"/>
    <property type="match status" value="1"/>
</dbReference>
<evidence type="ECO:0000256" key="3">
    <source>
        <dbReference type="ARBA" id="ARBA00022714"/>
    </source>
</evidence>
<proteinExistence type="predicted"/>
<dbReference type="CDD" id="cd06185">
    <property type="entry name" value="PDR_like"/>
    <property type="match status" value="1"/>
</dbReference>
<dbReference type="RefSeq" id="WP_006372193.1">
    <property type="nucleotide sequence ID" value="NZ_JAAXPC010000018.1"/>
</dbReference>
<dbReference type="SUPFAM" id="SSF54292">
    <property type="entry name" value="2Fe-2S ferredoxin-like"/>
    <property type="match status" value="1"/>
</dbReference>
<dbReference type="PROSITE" id="PS00197">
    <property type="entry name" value="2FE2S_FER_1"/>
    <property type="match status" value="1"/>
</dbReference>
<dbReference type="InterPro" id="IPR036010">
    <property type="entry name" value="2Fe-2S_ferredoxin-like_sf"/>
</dbReference>
<feature type="domain" description="2Fe-2S ferredoxin-type" evidence="8">
    <location>
        <begin position="225"/>
        <end position="312"/>
    </location>
</feature>
<gene>
    <name evidence="10" type="ORF">HGA05_23030</name>
</gene>
<dbReference type="GO" id="GO:0016491">
    <property type="term" value="F:oxidoreductase activity"/>
    <property type="evidence" value="ECO:0007669"/>
    <property type="project" value="UniProtKB-KW"/>
</dbReference>
<dbReference type="EMBL" id="JAAXPC010000018">
    <property type="protein sequence ID" value="NKY04446.1"/>
    <property type="molecule type" value="Genomic_DNA"/>
</dbReference>
<dbReference type="InterPro" id="IPR017938">
    <property type="entry name" value="Riboflavin_synthase-like_b-brl"/>
</dbReference>
<evidence type="ECO:0000256" key="5">
    <source>
        <dbReference type="ARBA" id="ARBA00023002"/>
    </source>
</evidence>
<feature type="domain" description="FAD-binding FR-type" evidence="9">
    <location>
        <begin position="4"/>
        <end position="102"/>
    </location>
</feature>
<dbReference type="GO" id="GO:0046872">
    <property type="term" value="F:metal ion binding"/>
    <property type="evidence" value="ECO:0007669"/>
    <property type="project" value="UniProtKB-KW"/>
</dbReference>
<sequence length="312" mass="33337">MTTNDIREVRVGARTVEASGVASFELTAISGAPLPTAAPGSHIDIHLPDNGIRQYSLCGGDNWTIAVLREPAGRGGSEWIHDNLHAGDPISVSGPRNHFDLVDAEDYIFVAGGIGITPILSMIRNLEAEQRNQWRLVYGGRTRESMAFADELAGFGDRVVLAPQDECGLIDIDTALGTPKFGTAVYACGPEPLLQAMERGCRSWPPGSLHVERFVPVQVDSTADRSFDVVAQKSGLTVTVDPGVSILEALEAQGISVTSSCGEGVCGTCETKVLAGEVDHRDAVLTEEERATNSSMMICCSRTTKDRIILDI</sequence>
<dbReference type="Gene3D" id="3.10.20.30">
    <property type="match status" value="1"/>
</dbReference>
<organism evidence="10 11">
    <name type="scientific">Gordonia polyisoprenivorans</name>
    <dbReference type="NCBI Taxonomy" id="84595"/>
    <lineage>
        <taxon>Bacteria</taxon>
        <taxon>Bacillati</taxon>
        <taxon>Actinomycetota</taxon>
        <taxon>Actinomycetes</taxon>
        <taxon>Mycobacteriales</taxon>
        <taxon>Gordoniaceae</taxon>
        <taxon>Gordonia</taxon>
    </lineage>
</organism>
<dbReference type="InterPro" id="IPR012675">
    <property type="entry name" value="Beta-grasp_dom_sf"/>
</dbReference>
<evidence type="ECO:0000256" key="4">
    <source>
        <dbReference type="ARBA" id="ARBA00022723"/>
    </source>
</evidence>
<keyword evidence="4" id="KW-0479">Metal-binding</keyword>
<dbReference type="Gene3D" id="3.40.50.80">
    <property type="entry name" value="Nucleotide-binding domain of ferredoxin-NADP reductase (FNR) module"/>
    <property type="match status" value="1"/>
</dbReference>
<evidence type="ECO:0000259" key="9">
    <source>
        <dbReference type="PROSITE" id="PS51384"/>
    </source>
</evidence>
<dbReference type="SUPFAM" id="SSF63380">
    <property type="entry name" value="Riboflavin synthase domain-like"/>
    <property type="match status" value="1"/>
</dbReference>
<evidence type="ECO:0000259" key="8">
    <source>
        <dbReference type="PROSITE" id="PS51085"/>
    </source>
</evidence>
<dbReference type="Proteomes" id="UP000563898">
    <property type="component" value="Unassembled WGS sequence"/>
</dbReference>
<dbReference type="InterPro" id="IPR001433">
    <property type="entry name" value="OxRdtase_FAD/NAD-bd"/>
</dbReference>
<evidence type="ECO:0000256" key="7">
    <source>
        <dbReference type="ARBA" id="ARBA00023014"/>
    </source>
</evidence>
<dbReference type="CDD" id="cd00207">
    <property type="entry name" value="fer2"/>
    <property type="match status" value="1"/>
</dbReference>
<keyword evidence="6" id="KW-0408">Iron</keyword>
<dbReference type="InterPro" id="IPR050415">
    <property type="entry name" value="MRET"/>
</dbReference>
<comment type="cofactor">
    <cofactor evidence="1">
        <name>FAD</name>
        <dbReference type="ChEBI" id="CHEBI:57692"/>
    </cofactor>
</comment>
<dbReference type="PANTHER" id="PTHR47354">
    <property type="entry name" value="NADH OXIDOREDUCTASE HCR"/>
    <property type="match status" value="1"/>
</dbReference>
<dbReference type="PRINTS" id="PR00409">
    <property type="entry name" value="PHDIOXRDTASE"/>
</dbReference>
<comment type="caution">
    <text evidence="10">The sequence shown here is derived from an EMBL/GenBank/DDBJ whole genome shotgun (WGS) entry which is preliminary data.</text>
</comment>
<dbReference type="GO" id="GO:0051537">
    <property type="term" value="F:2 iron, 2 sulfur cluster binding"/>
    <property type="evidence" value="ECO:0007669"/>
    <property type="project" value="UniProtKB-KW"/>
</dbReference>
<dbReference type="PANTHER" id="PTHR47354:SF1">
    <property type="entry name" value="CARNITINE MONOOXYGENASE REDUCTASE SUBUNIT"/>
    <property type="match status" value="1"/>
</dbReference>
<reference evidence="10 11" key="1">
    <citation type="submission" date="2020-04" db="EMBL/GenBank/DDBJ databases">
        <title>MicrobeNet Type strains.</title>
        <authorList>
            <person name="Nicholson A.C."/>
        </authorList>
    </citation>
    <scope>NUCLEOTIDE SEQUENCE [LARGE SCALE GENOMIC DNA]</scope>
    <source>
        <strain evidence="10 11">ATCC BAA-14</strain>
    </source>
</reference>
<name>A0A846WU28_9ACTN</name>
<evidence type="ECO:0000313" key="11">
    <source>
        <dbReference type="Proteomes" id="UP000563898"/>
    </source>
</evidence>
<evidence type="ECO:0000256" key="2">
    <source>
        <dbReference type="ARBA" id="ARBA00022630"/>
    </source>
</evidence>
<keyword evidence="2" id="KW-0285">Flavoprotein</keyword>
<dbReference type="InterPro" id="IPR039261">
    <property type="entry name" value="FNR_nucleotide-bd"/>
</dbReference>
<keyword evidence="5" id="KW-0560">Oxidoreductase</keyword>
<dbReference type="Pfam" id="PF00111">
    <property type="entry name" value="Fer2"/>
    <property type="match status" value="1"/>
</dbReference>
<dbReference type="AlphaFoldDB" id="A0A846WU28"/>
<dbReference type="InterPro" id="IPR001041">
    <property type="entry name" value="2Fe-2S_ferredoxin-type"/>
</dbReference>